<dbReference type="InterPro" id="IPR036465">
    <property type="entry name" value="vWFA_dom_sf"/>
</dbReference>
<dbReference type="NCBIfam" id="TIGR03436">
    <property type="entry name" value="acidobact_VWFA"/>
    <property type="match status" value="1"/>
</dbReference>
<feature type="domain" description="VWFA" evidence="2">
    <location>
        <begin position="111"/>
        <end position="215"/>
    </location>
</feature>
<dbReference type="InterPro" id="IPR002035">
    <property type="entry name" value="VWF_A"/>
</dbReference>
<dbReference type="AlphaFoldDB" id="A0A7G8BN21"/>
<dbReference type="Pfam" id="PF00092">
    <property type="entry name" value="VWA"/>
    <property type="match status" value="1"/>
</dbReference>
<dbReference type="RefSeq" id="WP_186745702.1">
    <property type="nucleotide sequence ID" value="NZ_CP060394.1"/>
</dbReference>
<evidence type="ECO:0000259" key="2">
    <source>
        <dbReference type="Pfam" id="PF00092"/>
    </source>
</evidence>
<dbReference type="Gene3D" id="3.40.50.410">
    <property type="entry name" value="von Willebrand factor, type A domain"/>
    <property type="match status" value="1"/>
</dbReference>
<sequence>MTRIALTLLLVLPGLTPALAQQPQGTTTLTVSSTLVQVPVQVKTKSGKNVYELTPDNFLVTDNGIPQTITLDDDTGSQPLALAIVVQTGGAGTAHINDYQGLGALIDAIVGNVDHLVAVVSFDSRPHILQAFTPNTTLAAKQLNNLQPGDNGAAILDGVAFAVNQLRQQPANYRHAILLFSETLDQDSDTTLEEALRLISNTNTTMYTFAFSSTHAAVHHEASKFNQYNPGPTHGCFNRDGADAEYEGHYSKQVLDCISQLAPPVRLATMAFVAARNALRTNTAESIAQLTGGEFAHFKNAKDLQNGLAAVSNDVPNFYLLSFRPQPPTPGMHTLHVELKGDEPHLEVKARSAYWIDDAK</sequence>
<evidence type="ECO:0000313" key="4">
    <source>
        <dbReference type="Proteomes" id="UP000515312"/>
    </source>
</evidence>
<reference evidence="3 4" key="1">
    <citation type="submission" date="2020-08" db="EMBL/GenBank/DDBJ databases">
        <title>Edaphobacter telluris sp. nov. and Acidobacterium dinghuensis sp. nov., two acidobacteria isolated from forest soil.</title>
        <authorList>
            <person name="Fu J."/>
            <person name="Qiu L."/>
        </authorList>
    </citation>
    <scope>NUCLEOTIDE SEQUENCE [LARGE SCALE GENOMIC DNA]</scope>
    <source>
        <strain evidence="3">4Y35</strain>
    </source>
</reference>
<evidence type="ECO:0000256" key="1">
    <source>
        <dbReference type="SAM" id="SignalP"/>
    </source>
</evidence>
<dbReference type="EMBL" id="CP060394">
    <property type="protein sequence ID" value="QNI33941.1"/>
    <property type="molecule type" value="Genomic_DNA"/>
</dbReference>
<protein>
    <submittedName>
        <fullName evidence="3">VWA domain-containing protein</fullName>
    </submittedName>
</protein>
<feature type="signal peptide" evidence="1">
    <location>
        <begin position="1"/>
        <end position="20"/>
    </location>
</feature>
<dbReference type="KEGG" id="adin:H7849_08555"/>
<name>A0A7G8BN21_9BACT</name>
<dbReference type="CDD" id="cd00198">
    <property type="entry name" value="vWFA"/>
    <property type="match status" value="1"/>
</dbReference>
<evidence type="ECO:0000313" key="3">
    <source>
        <dbReference type="EMBL" id="QNI33941.1"/>
    </source>
</evidence>
<gene>
    <name evidence="3" type="ORF">H7849_08555</name>
</gene>
<proteinExistence type="predicted"/>
<keyword evidence="1" id="KW-0732">Signal</keyword>
<dbReference type="SUPFAM" id="SSF53300">
    <property type="entry name" value="vWA-like"/>
    <property type="match status" value="1"/>
</dbReference>
<dbReference type="Proteomes" id="UP000515312">
    <property type="component" value="Chromosome"/>
</dbReference>
<accession>A0A7G8BN21</accession>
<dbReference type="InterPro" id="IPR017802">
    <property type="entry name" value="VWFA-rel_acidobac-type"/>
</dbReference>
<keyword evidence="4" id="KW-1185">Reference proteome</keyword>
<feature type="chain" id="PRO_5028846917" evidence="1">
    <location>
        <begin position="21"/>
        <end position="360"/>
    </location>
</feature>
<organism evidence="3 4">
    <name type="scientific">Alloacidobacterium dinghuense</name>
    <dbReference type="NCBI Taxonomy" id="2763107"/>
    <lineage>
        <taxon>Bacteria</taxon>
        <taxon>Pseudomonadati</taxon>
        <taxon>Acidobacteriota</taxon>
        <taxon>Terriglobia</taxon>
        <taxon>Terriglobales</taxon>
        <taxon>Acidobacteriaceae</taxon>
        <taxon>Alloacidobacterium</taxon>
    </lineage>
</organism>